<protein>
    <submittedName>
        <fullName evidence="1">Uncharacterized protein</fullName>
    </submittedName>
</protein>
<sequence>MVTNRGESSVSVTAPTTGSLEEVERFIRTNLIRFGTDIQVETRKNGDCTLRFKGSGSPFLKDGEVWEYPYQLILIHFPNVNIKIHYFAEGKKRTTIFGNGSLGGEDNVVKIRPSDLYDLWQCPRCFYLRYNHNLKQLPLSVPGGIPGIAS</sequence>
<organism evidence="1">
    <name type="scientific">marine metagenome</name>
    <dbReference type="NCBI Taxonomy" id="408172"/>
    <lineage>
        <taxon>unclassified sequences</taxon>
        <taxon>metagenomes</taxon>
        <taxon>ecological metagenomes</taxon>
    </lineage>
</organism>
<feature type="non-terminal residue" evidence="1">
    <location>
        <position position="150"/>
    </location>
</feature>
<evidence type="ECO:0000313" key="1">
    <source>
        <dbReference type="EMBL" id="SVD84230.1"/>
    </source>
</evidence>
<reference evidence="1" key="1">
    <citation type="submission" date="2018-05" db="EMBL/GenBank/DDBJ databases">
        <authorList>
            <person name="Lanie J.A."/>
            <person name="Ng W.-L."/>
            <person name="Kazmierczak K.M."/>
            <person name="Andrzejewski T.M."/>
            <person name="Davidsen T.M."/>
            <person name="Wayne K.J."/>
            <person name="Tettelin H."/>
            <person name="Glass J.I."/>
            <person name="Rusch D."/>
            <person name="Podicherti R."/>
            <person name="Tsui H.-C.T."/>
            <person name="Winkler M.E."/>
        </authorList>
    </citation>
    <scope>NUCLEOTIDE SEQUENCE</scope>
</reference>
<proteinExistence type="predicted"/>
<accession>A0A382YMC0</accession>
<dbReference type="EMBL" id="UINC01176884">
    <property type="protein sequence ID" value="SVD84230.1"/>
    <property type="molecule type" value="Genomic_DNA"/>
</dbReference>
<name>A0A382YMC0_9ZZZZ</name>
<gene>
    <name evidence="1" type="ORF">METZ01_LOCUS437084</name>
</gene>
<dbReference type="AlphaFoldDB" id="A0A382YMC0"/>